<sequence>MVNLKTDKRHLSRYRPKPEEGEEIPIQFIELEEKIAGWSPELKRTIYLTAPCNYDPEKLKRVREVFLLKVYNWFLDGISVIELSHTERIQFEDVMNDFLLYGGELRYTRKKQGKKAINHFRLEDRPVEVRAKRRFLGEIL</sequence>
<evidence type="ECO:0000313" key="2">
    <source>
        <dbReference type="Proteomes" id="UP000029859"/>
    </source>
</evidence>
<reference evidence="1 2" key="1">
    <citation type="submission" date="2014-09" db="EMBL/GenBank/DDBJ databases">
        <title>Draft genome sequence of an obligately methylotrophic methanogen, Methanococcoides methylutens, isolated from marine sediment.</title>
        <authorList>
            <person name="Guan Y."/>
            <person name="Ngugi D.K."/>
            <person name="Blom J."/>
            <person name="Ali S."/>
            <person name="Ferry J.G."/>
            <person name="Stingl U."/>
        </authorList>
    </citation>
    <scope>NUCLEOTIDE SEQUENCE [LARGE SCALE GENOMIC DNA]</scope>
    <source>
        <strain evidence="1 2">DSM 2657</strain>
    </source>
</reference>
<accession>A0A099T107</accession>
<dbReference type="EMBL" id="JRHO01000013">
    <property type="protein sequence ID" value="KGK98579.1"/>
    <property type="molecule type" value="Genomic_DNA"/>
</dbReference>
<keyword evidence="2" id="KW-1185">Reference proteome</keyword>
<evidence type="ECO:0000313" key="1">
    <source>
        <dbReference type="EMBL" id="KGK98579.1"/>
    </source>
</evidence>
<protein>
    <submittedName>
        <fullName evidence="1">Uncharacterized protein</fullName>
    </submittedName>
</protein>
<proteinExistence type="predicted"/>
<dbReference type="Proteomes" id="UP000029859">
    <property type="component" value="Unassembled WGS sequence"/>
</dbReference>
<organism evidence="1 2">
    <name type="scientific">Methanococcoides methylutens</name>
    <dbReference type="NCBI Taxonomy" id="2226"/>
    <lineage>
        <taxon>Archaea</taxon>
        <taxon>Methanobacteriati</taxon>
        <taxon>Methanobacteriota</taxon>
        <taxon>Stenosarchaea group</taxon>
        <taxon>Methanomicrobia</taxon>
        <taxon>Methanosarcinales</taxon>
        <taxon>Methanosarcinaceae</taxon>
        <taxon>Methanococcoides</taxon>
    </lineage>
</organism>
<comment type="caution">
    <text evidence="1">The sequence shown here is derived from an EMBL/GenBank/DDBJ whole genome shotgun (WGS) entry which is preliminary data.</text>
</comment>
<gene>
    <name evidence="1" type="ORF">LI82_06820</name>
</gene>
<name>A0A099T107_METMT</name>
<dbReference type="AlphaFoldDB" id="A0A099T107"/>